<dbReference type="GO" id="GO:0005375">
    <property type="term" value="F:copper ion transmembrane transporter activity"/>
    <property type="evidence" value="ECO:0007669"/>
    <property type="project" value="UniProtKB-UniRule"/>
</dbReference>
<proteinExistence type="inferred from homology"/>
<evidence type="ECO:0000313" key="7">
    <source>
        <dbReference type="Proteomes" id="UP001212152"/>
    </source>
</evidence>
<keyword evidence="4" id="KW-0186">Copper</keyword>
<evidence type="ECO:0000256" key="4">
    <source>
        <dbReference type="RuleBase" id="RU367022"/>
    </source>
</evidence>
<protein>
    <recommendedName>
        <fullName evidence="4">Copper transport protein</fullName>
    </recommendedName>
</protein>
<evidence type="ECO:0000256" key="2">
    <source>
        <dbReference type="ARBA" id="ARBA00022989"/>
    </source>
</evidence>
<dbReference type="GO" id="GO:0016020">
    <property type="term" value="C:membrane"/>
    <property type="evidence" value="ECO:0007669"/>
    <property type="project" value="UniProtKB-SubCell"/>
</dbReference>
<dbReference type="Proteomes" id="UP001212152">
    <property type="component" value="Unassembled WGS sequence"/>
</dbReference>
<keyword evidence="3 4" id="KW-0472">Membrane</keyword>
<comment type="similarity">
    <text evidence="4">Belongs to the copper transporter (Ctr) (TC 1.A.56) family. SLC31A subfamily.</text>
</comment>
<evidence type="ECO:0000256" key="3">
    <source>
        <dbReference type="ARBA" id="ARBA00023136"/>
    </source>
</evidence>
<feature type="transmembrane region" description="Helical" evidence="4">
    <location>
        <begin position="327"/>
        <end position="353"/>
    </location>
</feature>
<dbReference type="EMBL" id="JADGJQ010000003">
    <property type="protein sequence ID" value="KAJ3184681.1"/>
    <property type="molecule type" value="Genomic_DNA"/>
</dbReference>
<dbReference type="InterPro" id="IPR007274">
    <property type="entry name" value="Cop_transporter"/>
</dbReference>
<dbReference type="PANTHER" id="PTHR12483:SF119">
    <property type="entry name" value="COPPER TRANSPORT PROTEIN-RELATED"/>
    <property type="match status" value="1"/>
</dbReference>
<keyword evidence="4" id="KW-0187">Copper transport</keyword>
<reference evidence="6" key="1">
    <citation type="submission" date="2020-05" db="EMBL/GenBank/DDBJ databases">
        <title>Phylogenomic resolution of chytrid fungi.</title>
        <authorList>
            <person name="Stajich J.E."/>
            <person name="Amses K."/>
            <person name="Simmons R."/>
            <person name="Seto K."/>
            <person name="Myers J."/>
            <person name="Bonds A."/>
            <person name="Quandt C.A."/>
            <person name="Barry K."/>
            <person name="Liu P."/>
            <person name="Grigoriev I."/>
            <person name="Longcore J.E."/>
            <person name="James T.Y."/>
        </authorList>
    </citation>
    <scope>NUCLEOTIDE SEQUENCE</scope>
    <source>
        <strain evidence="6">JEL0379</strain>
    </source>
</reference>
<dbReference type="Pfam" id="PF04145">
    <property type="entry name" value="Ctr"/>
    <property type="match status" value="1"/>
</dbReference>
<keyword evidence="2 4" id="KW-1133">Transmembrane helix</keyword>
<gene>
    <name evidence="6" type="ORF">HDU87_004084</name>
</gene>
<keyword evidence="1 4" id="KW-0812">Transmembrane</keyword>
<comment type="subcellular location">
    <subcellularLocation>
        <location evidence="4">Membrane</location>
        <topology evidence="4">Multi-pass membrane protein</topology>
    </subcellularLocation>
</comment>
<evidence type="ECO:0000313" key="6">
    <source>
        <dbReference type="EMBL" id="KAJ3184681.1"/>
    </source>
</evidence>
<evidence type="ECO:0000256" key="5">
    <source>
        <dbReference type="SAM" id="SignalP"/>
    </source>
</evidence>
<keyword evidence="4" id="KW-0813">Transport</keyword>
<accession>A0AAD5TQY5</accession>
<evidence type="ECO:0000256" key="1">
    <source>
        <dbReference type="ARBA" id="ARBA00022692"/>
    </source>
</evidence>
<name>A0AAD5TQY5_9FUNG</name>
<dbReference type="PANTHER" id="PTHR12483">
    <property type="entry name" value="SOLUTE CARRIER FAMILY 31 COPPER TRANSPORTERS"/>
    <property type="match status" value="1"/>
</dbReference>
<feature type="chain" id="PRO_5041923074" description="Copper transport protein" evidence="5">
    <location>
        <begin position="23"/>
        <end position="382"/>
    </location>
</feature>
<feature type="signal peptide" evidence="5">
    <location>
        <begin position="1"/>
        <end position="22"/>
    </location>
</feature>
<comment type="caution">
    <text evidence="6">The sequence shown here is derived from an EMBL/GenBank/DDBJ whole genome shotgun (WGS) entry which is preliminary data.</text>
</comment>
<keyword evidence="7" id="KW-1185">Reference proteome</keyword>
<keyword evidence="5" id="KW-0732">Signal</keyword>
<keyword evidence="4" id="KW-0406">Ion transport</keyword>
<organism evidence="6 7">
    <name type="scientific">Geranomyces variabilis</name>
    <dbReference type="NCBI Taxonomy" id="109894"/>
    <lineage>
        <taxon>Eukaryota</taxon>
        <taxon>Fungi</taxon>
        <taxon>Fungi incertae sedis</taxon>
        <taxon>Chytridiomycota</taxon>
        <taxon>Chytridiomycota incertae sedis</taxon>
        <taxon>Chytridiomycetes</taxon>
        <taxon>Spizellomycetales</taxon>
        <taxon>Powellomycetaceae</taxon>
        <taxon>Geranomyces</taxon>
    </lineage>
</organism>
<sequence>MLSNKPLFLAAAASLITTAVTAQQPALADATATSAIANLCGQMSGMPGCSINTACNTMPGTIPDPFCKPVSVLGDICAMDMPTMSACSGYNAACNTTTTTTSGGGGSGGGGGSAMSMCAAPITSLPTSKIATQRIRSICTEMNMPGCEETCAAKIMAGNAASSYAECDLLGAYAGLCKSMPGMSQCGEWMAMCAATPALGYCKADASVDPPEMKMFFHTGFTDYVLFQNWVPRTGLQYFGTWIAIFVFAILYEGWNAALLTAEARLLAATSAQNNNRKIGSFITKPAAGKPISTSPSTTTTTTSQSKHIARFQRAALRFVAKSVTVAAAYVLMLVAMTFNVGLFFAVVVGLGLGSAMFSEWSRAAVTAAVLNETTVTEELCC</sequence>
<dbReference type="AlphaFoldDB" id="A0AAD5TQY5"/>